<sequence>MNRKSMLLFITTVVTGLIAGLFYCWSISVTRGLALLPDREYLSTFQQLNRAILNPFFLIGFMGLVFLLPITTWTHYQRPPSSAFWLLLSATLLYLVGVIGITMLGNVPMNEALDSFNIDAATPAGITAKRLAFEAHWNFLNNIRTICCIASFLLTLLAYSSGIIVFNEL</sequence>
<name>A0A8J2UDM9_9BACT</name>
<protein>
    <submittedName>
        <fullName evidence="2">Membrane protein</fullName>
    </submittedName>
</protein>
<reference evidence="2" key="2">
    <citation type="submission" date="2020-09" db="EMBL/GenBank/DDBJ databases">
        <authorList>
            <person name="Sun Q."/>
            <person name="Zhou Y."/>
        </authorList>
    </citation>
    <scope>NUCLEOTIDE SEQUENCE</scope>
    <source>
        <strain evidence="2">CGMCC 1.15448</strain>
    </source>
</reference>
<dbReference type="InterPro" id="IPR013901">
    <property type="entry name" value="Anthrone_oxy"/>
</dbReference>
<keyword evidence="1" id="KW-1133">Transmembrane helix</keyword>
<dbReference type="AlphaFoldDB" id="A0A8J2UDM9"/>
<keyword evidence="3" id="KW-1185">Reference proteome</keyword>
<evidence type="ECO:0000313" key="3">
    <source>
        <dbReference type="Proteomes" id="UP000607559"/>
    </source>
</evidence>
<reference evidence="2" key="1">
    <citation type="journal article" date="2014" name="Int. J. Syst. Evol. Microbiol.">
        <title>Complete genome sequence of Corynebacterium casei LMG S-19264T (=DSM 44701T), isolated from a smear-ripened cheese.</title>
        <authorList>
            <consortium name="US DOE Joint Genome Institute (JGI-PGF)"/>
            <person name="Walter F."/>
            <person name="Albersmeier A."/>
            <person name="Kalinowski J."/>
            <person name="Ruckert C."/>
        </authorList>
    </citation>
    <scope>NUCLEOTIDE SEQUENCE</scope>
    <source>
        <strain evidence="2">CGMCC 1.15448</strain>
    </source>
</reference>
<feature type="transmembrane region" description="Helical" evidence="1">
    <location>
        <begin position="50"/>
        <end position="71"/>
    </location>
</feature>
<evidence type="ECO:0000256" key="1">
    <source>
        <dbReference type="SAM" id="Phobius"/>
    </source>
</evidence>
<dbReference type="EMBL" id="BMJC01000003">
    <property type="protein sequence ID" value="GGB03287.1"/>
    <property type="molecule type" value="Genomic_DNA"/>
</dbReference>
<gene>
    <name evidence="2" type="ORF">GCM10011511_28190</name>
</gene>
<dbReference type="RefSeq" id="WP_188932700.1">
    <property type="nucleotide sequence ID" value="NZ_BMJC01000003.1"/>
</dbReference>
<dbReference type="Pfam" id="PF08592">
    <property type="entry name" value="Anthrone_oxy"/>
    <property type="match status" value="1"/>
</dbReference>
<proteinExistence type="predicted"/>
<comment type="caution">
    <text evidence="2">The sequence shown here is derived from an EMBL/GenBank/DDBJ whole genome shotgun (WGS) entry which is preliminary data.</text>
</comment>
<dbReference type="Proteomes" id="UP000607559">
    <property type="component" value="Unassembled WGS sequence"/>
</dbReference>
<evidence type="ECO:0000313" key="2">
    <source>
        <dbReference type="EMBL" id="GGB03287.1"/>
    </source>
</evidence>
<keyword evidence="1" id="KW-0812">Transmembrane</keyword>
<organism evidence="2 3">
    <name type="scientific">Puia dinghuensis</name>
    <dbReference type="NCBI Taxonomy" id="1792502"/>
    <lineage>
        <taxon>Bacteria</taxon>
        <taxon>Pseudomonadati</taxon>
        <taxon>Bacteroidota</taxon>
        <taxon>Chitinophagia</taxon>
        <taxon>Chitinophagales</taxon>
        <taxon>Chitinophagaceae</taxon>
        <taxon>Puia</taxon>
    </lineage>
</organism>
<feature type="transmembrane region" description="Helical" evidence="1">
    <location>
        <begin position="143"/>
        <end position="166"/>
    </location>
</feature>
<accession>A0A8J2UDM9</accession>
<keyword evidence="1" id="KW-0472">Membrane</keyword>
<feature type="transmembrane region" description="Helical" evidence="1">
    <location>
        <begin position="83"/>
        <end position="104"/>
    </location>
</feature>